<dbReference type="EMBL" id="AEUN01000478">
    <property type="protein sequence ID" value="EHJ07372.1"/>
    <property type="molecule type" value="Genomic_DNA"/>
</dbReference>
<evidence type="ECO:0000256" key="1">
    <source>
        <dbReference type="SAM" id="Phobius"/>
    </source>
</evidence>
<sequence length="202" mass="23108">MFKRLAITFKLLAFVAVASVLTIALLFDKMDDTSLLIICSVMFFTCMLLGNIFAVAHNIQQQRIWLTPLGDYTMAIITTIIVYVPLLIIAGVPTISNHQWQVVIILLIWIPIIVGHTIFRKLGIDYIINAPDKDKRVKVMSTERTKKLKYWSLIITLVSIVLILIALYFKLWLLLIVPIMGLIIIVVMMVYIDVKYDINNND</sequence>
<proteinExistence type="predicted"/>
<feature type="transmembrane region" description="Helical" evidence="1">
    <location>
        <begin position="98"/>
        <end position="119"/>
    </location>
</feature>
<keyword evidence="1" id="KW-1133">Transmembrane helix</keyword>
<keyword evidence="3" id="KW-1185">Reference proteome</keyword>
<reference evidence="2 3" key="1">
    <citation type="journal article" date="2012" name="BMC Genomics">
        <title>Comparative genomic analysis of the genus Staphylococcus including Staphylococcus aureus and its newly described sister species Staphylococcus simiae.</title>
        <authorList>
            <person name="Suzuki H."/>
            <person name="Lefebure T."/>
            <person name="Pavinski Bitar P."/>
            <person name="Stanhope M.J."/>
        </authorList>
    </citation>
    <scope>NUCLEOTIDE SEQUENCE [LARGE SCALE GENOMIC DNA]</scope>
    <source>
        <strain evidence="2 3">CCM 7213</strain>
    </source>
</reference>
<feature type="transmembrane region" description="Helical" evidence="1">
    <location>
        <begin position="175"/>
        <end position="194"/>
    </location>
</feature>
<keyword evidence="1" id="KW-0472">Membrane</keyword>
<feature type="transmembrane region" description="Helical" evidence="1">
    <location>
        <begin position="7"/>
        <end position="27"/>
    </location>
</feature>
<dbReference type="RefSeq" id="WP_002464621.1">
    <property type="nucleotide sequence ID" value="NZ_AEUN01000478.1"/>
</dbReference>
<feature type="transmembrane region" description="Helical" evidence="1">
    <location>
        <begin position="150"/>
        <end position="169"/>
    </location>
</feature>
<name>G5JKB8_9STAP</name>
<evidence type="ECO:0000313" key="2">
    <source>
        <dbReference type="EMBL" id="EHJ07372.1"/>
    </source>
</evidence>
<dbReference type="Proteomes" id="UP000005413">
    <property type="component" value="Unassembled WGS sequence"/>
</dbReference>
<feature type="transmembrane region" description="Helical" evidence="1">
    <location>
        <begin position="33"/>
        <end position="57"/>
    </location>
</feature>
<keyword evidence="1" id="KW-0812">Transmembrane</keyword>
<dbReference type="PATRIC" id="fig|911238.3.peg.1682"/>
<evidence type="ECO:0000313" key="3">
    <source>
        <dbReference type="Proteomes" id="UP000005413"/>
    </source>
</evidence>
<feature type="transmembrane region" description="Helical" evidence="1">
    <location>
        <begin position="69"/>
        <end position="92"/>
    </location>
</feature>
<comment type="caution">
    <text evidence="2">The sequence shown here is derived from an EMBL/GenBank/DDBJ whole genome shotgun (WGS) entry which is preliminary data.</text>
</comment>
<protein>
    <submittedName>
        <fullName evidence="2">Uncharacterized protein</fullName>
    </submittedName>
</protein>
<gene>
    <name evidence="2" type="ORF">SS7213T_09649</name>
</gene>
<accession>G5JKB8</accession>
<dbReference type="AlphaFoldDB" id="G5JKB8"/>
<organism evidence="2 3">
    <name type="scientific">Staphylococcus simiae CCM 7213 = CCUG 51256</name>
    <dbReference type="NCBI Taxonomy" id="911238"/>
    <lineage>
        <taxon>Bacteria</taxon>
        <taxon>Bacillati</taxon>
        <taxon>Bacillota</taxon>
        <taxon>Bacilli</taxon>
        <taxon>Bacillales</taxon>
        <taxon>Staphylococcaceae</taxon>
        <taxon>Staphylococcus</taxon>
    </lineage>
</organism>